<evidence type="ECO:0000313" key="2">
    <source>
        <dbReference type="EMBL" id="MCG2616923.1"/>
    </source>
</evidence>
<name>A0ABS9KX82_9BACT</name>
<dbReference type="InterPro" id="IPR042099">
    <property type="entry name" value="ANL_N_sf"/>
</dbReference>
<feature type="domain" description="Acyl-protein synthetase LuxE" evidence="1">
    <location>
        <begin position="17"/>
        <end position="329"/>
    </location>
</feature>
<evidence type="ECO:0000259" key="1">
    <source>
        <dbReference type="Pfam" id="PF04443"/>
    </source>
</evidence>
<dbReference type="Pfam" id="PF04443">
    <property type="entry name" value="LuxE"/>
    <property type="match status" value="1"/>
</dbReference>
<dbReference type="InterPro" id="IPR007534">
    <property type="entry name" value="LuxE"/>
</dbReference>
<dbReference type="Proteomes" id="UP001165367">
    <property type="component" value="Unassembled WGS sequence"/>
</dbReference>
<comment type="caution">
    <text evidence="2">The sequence shown here is derived from an EMBL/GenBank/DDBJ whole genome shotgun (WGS) entry which is preliminary data.</text>
</comment>
<protein>
    <submittedName>
        <fullName evidence="2">Acyl transferase</fullName>
    </submittedName>
</protein>
<keyword evidence="2" id="KW-0808">Transferase</keyword>
<keyword evidence="3" id="KW-1185">Reference proteome</keyword>
<dbReference type="RefSeq" id="WP_237875460.1">
    <property type="nucleotide sequence ID" value="NZ_JAKLTR010000016.1"/>
</dbReference>
<dbReference type="SUPFAM" id="SSF56801">
    <property type="entry name" value="Acetyl-CoA synthetase-like"/>
    <property type="match status" value="1"/>
</dbReference>
<dbReference type="EMBL" id="JAKLTR010000016">
    <property type="protein sequence ID" value="MCG2616923.1"/>
    <property type="molecule type" value="Genomic_DNA"/>
</dbReference>
<gene>
    <name evidence="2" type="ORF">LZZ85_21680</name>
</gene>
<organism evidence="2 3">
    <name type="scientific">Terrimonas ginsenosidimutans</name>
    <dbReference type="NCBI Taxonomy" id="2908004"/>
    <lineage>
        <taxon>Bacteria</taxon>
        <taxon>Pseudomonadati</taxon>
        <taxon>Bacteroidota</taxon>
        <taxon>Chitinophagia</taxon>
        <taxon>Chitinophagales</taxon>
        <taxon>Chitinophagaceae</taxon>
        <taxon>Terrimonas</taxon>
    </lineage>
</organism>
<proteinExistence type="predicted"/>
<dbReference type="GO" id="GO:0016740">
    <property type="term" value="F:transferase activity"/>
    <property type="evidence" value="ECO:0007669"/>
    <property type="project" value="UniProtKB-KW"/>
</dbReference>
<sequence>MKSEWNDKIFSTEHRTRGQLALEVFRFQYQHTQVYRDYVDALRIRPENVLSIDQIPFLPIRFFKSHAVKAGDFEPALLFESSGTTGSINSRHLVKDASIYEKSFTKGFELFYGPASRWCVIGLLPSYLERQHSSLVYMVNDLVRQSGHPDSGFYLNEYDRLAEVLMRLEKAGQRTILIGVTFGLLDFAESMGLPALKNAIVMETGGMKGRRKEMIRQEVHDILSAAFHLGEIHSEYGMTELLSQAYSPGDGIFTCPPWMEIRLRDESDPLSSYGPSPEGAYTGAVNIIDLANIHSCSFIATDDAARLHPDGTFEILGRLDNSDVRGCSLMAV</sequence>
<accession>A0ABS9KX82</accession>
<dbReference type="Gene3D" id="3.40.50.12780">
    <property type="entry name" value="N-terminal domain of ligase-like"/>
    <property type="match status" value="1"/>
</dbReference>
<evidence type="ECO:0000313" key="3">
    <source>
        <dbReference type="Proteomes" id="UP001165367"/>
    </source>
</evidence>
<reference evidence="2" key="1">
    <citation type="submission" date="2022-01" db="EMBL/GenBank/DDBJ databases">
        <authorList>
            <person name="Jo J.-H."/>
            <person name="Im W.-T."/>
        </authorList>
    </citation>
    <scope>NUCLEOTIDE SEQUENCE</scope>
    <source>
        <strain evidence="2">NA20</strain>
    </source>
</reference>